<evidence type="ECO:0000313" key="1">
    <source>
        <dbReference type="EMBL" id="TFK68699.1"/>
    </source>
</evidence>
<protein>
    <submittedName>
        <fullName evidence="1">Uncharacterized protein</fullName>
    </submittedName>
</protein>
<reference evidence="1 2" key="1">
    <citation type="journal article" date="2019" name="Nat. Ecol. Evol.">
        <title>Megaphylogeny resolves global patterns of mushroom evolution.</title>
        <authorList>
            <person name="Varga T."/>
            <person name="Krizsan K."/>
            <person name="Foldi C."/>
            <person name="Dima B."/>
            <person name="Sanchez-Garcia M."/>
            <person name="Sanchez-Ramirez S."/>
            <person name="Szollosi G.J."/>
            <person name="Szarkandi J.G."/>
            <person name="Papp V."/>
            <person name="Albert L."/>
            <person name="Andreopoulos W."/>
            <person name="Angelini C."/>
            <person name="Antonin V."/>
            <person name="Barry K.W."/>
            <person name="Bougher N.L."/>
            <person name="Buchanan P."/>
            <person name="Buyck B."/>
            <person name="Bense V."/>
            <person name="Catcheside P."/>
            <person name="Chovatia M."/>
            <person name="Cooper J."/>
            <person name="Damon W."/>
            <person name="Desjardin D."/>
            <person name="Finy P."/>
            <person name="Geml J."/>
            <person name="Haridas S."/>
            <person name="Hughes K."/>
            <person name="Justo A."/>
            <person name="Karasinski D."/>
            <person name="Kautmanova I."/>
            <person name="Kiss B."/>
            <person name="Kocsube S."/>
            <person name="Kotiranta H."/>
            <person name="LaButti K.M."/>
            <person name="Lechner B.E."/>
            <person name="Liimatainen K."/>
            <person name="Lipzen A."/>
            <person name="Lukacs Z."/>
            <person name="Mihaltcheva S."/>
            <person name="Morgado L.N."/>
            <person name="Niskanen T."/>
            <person name="Noordeloos M.E."/>
            <person name="Ohm R.A."/>
            <person name="Ortiz-Santana B."/>
            <person name="Ovrebo C."/>
            <person name="Racz N."/>
            <person name="Riley R."/>
            <person name="Savchenko A."/>
            <person name="Shiryaev A."/>
            <person name="Soop K."/>
            <person name="Spirin V."/>
            <person name="Szebenyi C."/>
            <person name="Tomsovsky M."/>
            <person name="Tulloss R.E."/>
            <person name="Uehling J."/>
            <person name="Grigoriev I.V."/>
            <person name="Vagvolgyi C."/>
            <person name="Papp T."/>
            <person name="Martin F.M."/>
            <person name="Miettinen O."/>
            <person name="Hibbett D.S."/>
            <person name="Nagy L.G."/>
        </authorList>
    </citation>
    <scope>NUCLEOTIDE SEQUENCE [LARGE SCALE GENOMIC DNA]</scope>
    <source>
        <strain evidence="1 2">NL-1719</strain>
    </source>
</reference>
<proteinExistence type="predicted"/>
<gene>
    <name evidence="1" type="ORF">BDN72DRAFT_768985</name>
</gene>
<accession>A0ACD3ATN7</accession>
<keyword evidence="2" id="KW-1185">Reference proteome</keyword>
<evidence type="ECO:0000313" key="2">
    <source>
        <dbReference type="Proteomes" id="UP000308600"/>
    </source>
</evidence>
<organism evidence="1 2">
    <name type="scientific">Pluteus cervinus</name>
    <dbReference type="NCBI Taxonomy" id="181527"/>
    <lineage>
        <taxon>Eukaryota</taxon>
        <taxon>Fungi</taxon>
        <taxon>Dikarya</taxon>
        <taxon>Basidiomycota</taxon>
        <taxon>Agaricomycotina</taxon>
        <taxon>Agaricomycetes</taxon>
        <taxon>Agaricomycetidae</taxon>
        <taxon>Agaricales</taxon>
        <taxon>Pluteineae</taxon>
        <taxon>Pluteaceae</taxon>
        <taxon>Pluteus</taxon>
    </lineage>
</organism>
<name>A0ACD3ATN7_9AGAR</name>
<dbReference type="EMBL" id="ML208346">
    <property type="protein sequence ID" value="TFK68699.1"/>
    <property type="molecule type" value="Genomic_DNA"/>
</dbReference>
<sequence>MNSDQGLLATNRSPQPVWSGLDPVHGATDSLSATKDDISGSYTTYRPPLPFHPPIWAQSRQELCESFDWFRSYQGGVYHANNAVKGYLLSAFPASRDCFEHAGKLIISHGGGKAECLHTHKGHVAADDQLAQDKSVRALLTTYYECRPLVLVIDDKYTLFPYDLGTKDITYAILGFYTIVAAWAEYQPAHNERGRVVRYKFAFRWCESQGQPWWGTAHPEGIACPEPAAISAVDQNYLCSACGASSPHIYTQGWACLNTECSAFWKTKNGSGLPDELAYRDEFLRLLASLKVSPILDDLFSPTVPYDKEVNANTGYTFSRGWHCRGCGRLSCRVKMEHWECSSCQAVHSITGRVRCAQEFWQEIPSINFRDFLIWEQSEVQRLPQRLFKSSLDTGHVQSFILPNGWGVIHHIQHSTEAGRRSADDVFEEYQHQANAGELPFRRWPLRSVIRGPMLTNYFSQNCTPSSHANVGSKFKKSYIYQYVGGTANTLPFSKAPSAVLSARKLIQTRIEAALAQSVDFNEVLSAAYMERQRMAGDVLVMEGLQIQEHYEHTVVPTNYRIAATARWIDPERHL</sequence>
<dbReference type="Proteomes" id="UP000308600">
    <property type="component" value="Unassembled WGS sequence"/>
</dbReference>